<accession>A0ABM8G861</accession>
<dbReference type="InterPro" id="IPR001482">
    <property type="entry name" value="T2SS/T4SS_dom"/>
</dbReference>
<dbReference type="Pfam" id="PF00437">
    <property type="entry name" value="T2SSE"/>
    <property type="match status" value="1"/>
</dbReference>
<dbReference type="Gene3D" id="3.30.450.380">
    <property type="match status" value="1"/>
</dbReference>
<dbReference type="CDD" id="cd01130">
    <property type="entry name" value="VirB11-like_ATPase"/>
    <property type="match status" value="1"/>
</dbReference>
<evidence type="ECO:0000256" key="1">
    <source>
        <dbReference type="ARBA" id="ARBA00006611"/>
    </source>
</evidence>
<dbReference type="PANTHER" id="PTHR30486:SF6">
    <property type="entry name" value="TYPE IV PILUS RETRACTATION ATPASE PILT"/>
    <property type="match status" value="1"/>
</dbReference>
<dbReference type="Gene3D" id="3.40.50.300">
    <property type="entry name" value="P-loop containing nucleotide triphosphate hydrolases"/>
    <property type="match status" value="1"/>
</dbReference>
<name>A0ABM8G861_9MICO</name>
<dbReference type="PANTHER" id="PTHR30486">
    <property type="entry name" value="TWITCHING MOTILITY PROTEIN PILT"/>
    <property type="match status" value="1"/>
</dbReference>
<dbReference type="EMBL" id="AP027731">
    <property type="protein sequence ID" value="BDZ44365.1"/>
    <property type="molecule type" value="Genomic_DNA"/>
</dbReference>
<dbReference type="InterPro" id="IPR050921">
    <property type="entry name" value="T4SS_GSP_E_ATPase"/>
</dbReference>
<proteinExistence type="inferred from homology"/>
<protein>
    <recommendedName>
        <fullName evidence="2">Bacterial type II secretion system protein E domain-containing protein</fullName>
    </recommendedName>
</protein>
<feature type="domain" description="Bacterial type II secretion system protein E" evidence="2">
    <location>
        <begin position="7"/>
        <end position="229"/>
    </location>
</feature>
<dbReference type="Proteomes" id="UP001321498">
    <property type="component" value="Chromosome"/>
</dbReference>
<dbReference type="SUPFAM" id="SSF52540">
    <property type="entry name" value="P-loop containing nucleoside triphosphate hydrolases"/>
    <property type="match status" value="1"/>
</dbReference>
<comment type="similarity">
    <text evidence="1">Belongs to the GSP E family.</text>
</comment>
<evidence type="ECO:0000313" key="4">
    <source>
        <dbReference type="Proteomes" id="UP001321498"/>
    </source>
</evidence>
<organism evidence="3 4">
    <name type="scientific">Naasia aerilata</name>
    <dbReference type="NCBI Taxonomy" id="1162966"/>
    <lineage>
        <taxon>Bacteria</taxon>
        <taxon>Bacillati</taxon>
        <taxon>Actinomycetota</taxon>
        <taxon>Actinomycetes</taxon>
        <taxon>Micrococcales</taxon>
        <taxon>Microbacteriaceae</taxon>
        <taxon>Naasia</taxon>
    </lineage>
</organism>
<dbReference type="InterPro" id="IPR027417">
    <property type="entry name" value="P-loop_NTPase"/>
</dbReference>
<reference evidence="4" key="1">
    <citation type="journal article" date="2019" name="Int. J. Syst. Evol. Microbiol.">
        <title>The Global Catalogue of Microorganisms (GCM) 10K type strain sequencing project: providing services to taxonomists for standard genome sequencing and annotation.</title>
        <authorList>
            <consortium name="The Broad Institute Genomics Platform"/>
            <consortium name="The Broad Institute Genome Sequencing Center for Infectious Disease"/>
            <person name="Wu L."/>
            <person name="Ma J."/>
        </authorList>
    </citation>
    <scope>NUCLEOTIDE SEQUENCE [LARGE SCALE GENOMIC DNA]</scope>
    <source>
        <strain evidence="4">NBRC 108725</strain>
    </source>
</reference>
<keyword evidence="4" id="KW-1185">Reference proteome</keyword>
<sequence>MRDLVERMLQSSGRRVDLSSPFVDASLPDGSRLHVVIPDVTRRHLAVNIRKFSRRVRDLNALVALGSLDRRAADFLRMAVQARLNVLVSGATHTGKTTLLGALLAASAPGERIVTVEETFELAPGGRDVVALQCRQPSLEGTGEITLRRLVKEALRMRPDRLVVGEVREAEALDLLIALNSGVPGMCSIHANSAEDALRKLCTLPLLAGRNIDGAFVVPTVASSVDLVVHCVLMPDGRRRIAAVAEPRGGRDNAPLTAVDLLALEDGELRPTGALPERSARYAAAGLDPSLLLRATG</sequence>
<gene>
    <name evidence="3" type="ORF">GCM10025866_02740</name>
</gene>
<evidence type="ECO:0000259" key="2">
    <source>
        <dbReference type="Pfam" id="PF00437"/>
    </source>
</evidence>
<evidence type="ECO:0000313" key="3">
    <source>
        <dbReference type="EMBL" id="BDZ44365.1"/>
    </source>
</evidence>